<dbReference type="Proteomes" id="UP000831467">
    <property type="component" value="Chromosome"/>
</dbReference>
<gene>
    <name evidence="3" type="ORF">KV394_07675</name>
</gene>
<keyword evidence="4" id="KW-1185">Reference proteome</keyword>
<evidence type="ECO:0000313" key="3">
    <source>
        <dbReference type="EMBL" id="UPL10995.1"/>
    </source>
</evidence>
<evidence type="ECO:0000256" key="1">
    <source>
        <dbReference type="SAM" id="MobiDB-lite"/>
    </source>
</evidence>
<dbReference type="InterPro" id="IPR016181">
    <property type="entry name" value="Acyl_CoA_acyltransferase"/>
</dbReference>
<name>A0ABY4IE07_9MICO</name>
<feature type="domain" description="N-acetyltransferase" evidence="2">
    <location>
        <begin position="7"/>
        <end position="94"/>
    </location>
</feature>
<dbReference type="PROSITE" id="PS51729">
    <property type="entry name" value="GNAT_YJDJ"/>
    <property type="match status" value="1"/>
</dbReference>
<dbReference type="RefSeq" id="WP_247982724.1">
    <property type="nucleotide sequence ID" value="NZ_CP078076.1"/>
</dbReference>
<sequence>MTDISVTRNDEASRYEIRSDDVLAGFAEFQLRPGAIRFIHTEIDPAFQGQGLAGKLAAEALADAAGRGDAIVPLCPYIAKYLQTHEVPGAEIRWPQRPAEVQGAAAPDAAVQDKSAQEKSAQHESAPRESAGGSDDDPTGRAE</sequence>
<feature type="compositionally biased region" description="Basic and acidic residues" evidence="1">
    <location>
        <begin position="115"/>
        <end position="127"/>
    </location>
</feature>
<organism evidence="3 4">
    <name type="scientific">Microbacterium sufflavum</name>
    <dbReference type="NCBI Taxonomy" id="2851649"/>
    <lineage>
        <taxon>Bacteria</taxon>
        <taxon>Bacillati</taxon>
        <taxon>Actinomycetota</taxon>
        <taxon>Actinomycetes</taxon>
        <taxon>Micrococcales</taxon>
        <taxon>Microbacteriaceae</taxon>
        <taxon>Microbacterium</taxon>
    </lineage>
</organism>
<protein>
    <submittedName>
        <fullName evidence="3">N-acetyltransferase</fullName>
    </submittedName>
</protein>
<evidence type="ECO:0000313" key="4">
    <source>
        <dbReference type="Proteomes" id="UP000831467"/>
    </source>
</evidence>
<dbReference type="EMBL" id="CP078076">
    <property type="protein sequence ID" value="UPL10995.1"/>
    <property type="molecule type" value="Genomic_DNA"/>
</dbReference>
<feature type="region of interest" description="Disordered" evidence="1">
    <location>
        <begin position="93"/>
        <end position="143"/>
    </location>
</feature>
<dbReference type="PANTHER" id="PTHR31435:SF10">
    <property type="entry name" value="BSR4717 PROTEIN"/>
    <property type="match status" value="1"/>
</dbReference>
<accession>A0ABY4IE07</accession>
<dbReference type="InterPro" id="IPR031165">
    <property type="entry name" value="GNAT_YJDJ"/>
</dbReference>
<dbReference type="Gene3D" id="3.40.630.30">
    <property type="match status" value="1"/>
</dbReference>
<dbReference type="PANTHER" id="PTHR31435">
    <property type="entry name" value="PROTEIN NATD1"/>
    <property type="match status" value="1"/>
</dbReference>
<dbReference type="Pfam" id="PF14542">
    <property type="entry name" value="Acetyltransf_CG"/>
    <property type="match status" value="1"/>
</dbReference>
<reference evidence="3 4" key="1">
    <citation type="submission" date="2021-06" db="EMBL/GenBank/DDBJ databases">
        <title>Genome-based taxonomic framework of Microbacterium strains isolated from marine environment, the description of four new species and reclassification of four preexisting species.</title>
        <authorList>
            <person name="Lee S.D."/>
            <person name="Kim S.-M."/>
            <person name="Byeon Y.-S."/>
            <person name="Yang H.L."/>
            <person name="Kim I.S."/>
        </authorList>
    </citation>
    <scope>NUCLEOTIDE SEQUENCE [LARGE SCALE GENOMIC DNA]</scope>
    <source>
        <strain evidence="3 4">SSW1-51</strain>
    </source>
</reference>
<proteinExistence type="predicted"/>
<evidence type="ECO:0000259" key="2">
    <source>
        <dbReference type="PROSITE" id="PS51729"/>
    </source>
</evidence>
<dbReference type="InterPro" id="IPR045057">
    <property type="entry name" value="Gcn5-rel_NAT"/>
</dbReference>
<dbReference type="SUPFAM" id="SSF55729">
    <property type="entry name" value="Acyl-CoA N-acyltransferases (Nat)"/>
    <property type="match status" value="1"/>
</dbReference>